<reference evidence="3" key="1">
    <citation type="submission" date="2020-03" db="EMBL/GenBank/DDBJ databases">
        <authorList>
            <person name="Weist P."/>
        </authorList>
    </citation>
    <scope>NUCLEOTIDE SEQUENCE</scope>
</reference>
<comment type="caution">
    <text evidence="3">The sequence shown here is derived from an EMBL/GenBank/DDBJ whole genome shotgun (WGS) entry which is preliminary data.</text>
</comment>
<keyword evidence="4" id="KW-1185">Reference proteome</keyword>
<name>A0A9N7U8D9_PLEPL</name>
<feature type="region of interest" description="Disordered" evidence="1">
    <location>
        <begin position="52"/>
        <end position="82"/>
    </location>
</feature>
<evidence type="ECO:0000256" key="2">
    <source>
        <dbReference type="SAM" id="Phobius"/>
    </source>
</evidence>
<evidence type="ECO:0000313" key="3">
    <source>
        <dbReference type="EMBL" id="CAB1426695.1"/>
    </source>
</evidence>
<accession>A0A9N7U8D9</accession>
<feature type="transmembrane region" description="Helical" evidence="2">
    <location>
        <begin position="144"/>
        <end position="163"/>
    </location>
</feature>
<proteinExistence type="predicted"/>
<gene>
    <name evidence="3" type="ORF">PLEPLA_LOCUS14633</name>
</gene>
<keyword evidence="2" id="KW-0472">Membrane</keyword>
<dbReference type="AlphaFoldDB" id="A0A9N7U8D9"/>
<evidence type="ECO:0000313" key="4">
    <source>
        <dbReference type="Proteomes" id="UP001153269"/>
    </source>
</evidence>
<organism evidence="3 4">
    <name type="scientific">Pleuronectes platessa</name>
    <name type="common">European plaice</name>
    <dbReference type="NCBI Taxonomy" id="8262"/>
    <lineage>
        <taxon>Eukaryota</taxon>
        <taxon>Metazoa</taxon>
        <taxon>Chordata</taxon>
        <taxon>Craniata</taxon>
        <taxon>Vertebrata</taxon>
        <taxon>Euteleostomi</taxon>
        <taxon>Actinopterygii</taxon>
        <taxon>Neopterygii</taxon>
        <taxon>Teleostei</taxon>
        <taxon>Neoteleostei</taxon>
        <taxon>Acanthomorphata</taxon>
        <taxon>Carangaria</taxon>
        <taxon>Pleuronectiformes</taxon>
        <taxon>Pleuronectoidei</taxon>
        <taxon>Pleuronectidae</taxon>
        <taxon>Pleuronectes</taxon>
    </lineage>
</organism>
<dbReference type="Proteomes" id="UP001153269">
    <property type="component" value="Unassembled WGS sequence"/>
</dbReference>
<sequence length="180" mass="19336">MSQAVKVKKQIRRVVIVPCVMRQNHGAAEFESGPGKIFPSQSHSSLQVPRGVLQRTGAGPGPDRGRTGAGPGQDRGSGPNQDLRSICPEASYKICDLPPALSTTESHALETSLHWELSFDPARGTISSPRARVRSGCVGGGVESLVVCLSVPLVCLYWSLLSIRVSRRAARRQGLMEEHT</sequence>
<keyword evidence="2" id="KW-1133">Transmembrane helix</keyword>
<dbReference type="EMBL" id="CADEAL010000906">
    <property type="protein sequence ID" value="CAB1426695.1"/>
    <property type="molecule type" value="Genomic_DNA"/>
</dbReference>
<protein>
    <submittedName>
        <fullName evidence="3">Uncharacterized protein</fullName>
    </submittedName>
</protein>
<evidence type="ECO:0000256" key="1">
    <source>
        <dbReference type="SAM" id="MobiDB-lite"/>
    </source>
</evidence>
<feature type="compositionally biased region" description="Gly residues" evidence="1">
    <location>
        <begin position="58"/>
        <end position="75"/>
    </location>
</feature>
<keyword evidence="2" id="KW-0812">Transmembrane</keyword>